<evidence type="ECO:0000313" key="1">
    <source>
        <dbReference type="EMBL" id="BAE00576.1"/>
    </source>
</evidence>
<proteinExistence type="evidence at transcript level"/>
<sequence length="95" mass="10446">MTFLWECYTGKGRTPRESICTIPANTPCILPSQVLGGHCTCGQPTPREELGEVTQDPESMPAYKTPSQRSNCALDLSRCPLGPLPNVLYFLSFLL</sequence>
<dbReference type="AlphaFoldDB" id="Q4R8J6"/>
<reference evidence="1" key="1">
    <citation type="journal article" date="2005" name="Mol. Biol. Evol.">
        <title>Substitution rate and structural divergence of 5'UTR evolution: comparative analysis between human and cynomolgus monkey cDNAs.</title>
        <authorList>
            <person name="Osada N."/>
            <person name="Hirata M."/>
            <person name="Tanuma R."/>
            <person name="Kusuda J."/>
            <person name="Hida M."/>
            <person name="Suzuki Y."/>
            <person name="Sugano S."/>
            <person name="Gojobori T."/>
            <person name="Shen C.K."/>
            <person name="Wu C.I."/>
            <person name="Hashimoto K."/>
        </authorList>
    </citation>
    <scope>NUCLEOTIDE SEQUENCE</scope>
</reference>
<reference evidence="1" key="2">
    <citation type="submission" date="2005-06" db="EMBL/GenBank/DDBJ databases">
        <title>DNA sequences of macaque genes expressed in brain or testis and its evolutionary implications.</title>
        <authorList>
            <consortium name="International consortium for macaque cDNA sequencing and analysis"/>
        </authorList>
    </citation>
    <scope>NUCLEOTIDE SEQUENCE</scope>
</reference>
<accession>Q4R8J6</accession>
<organism evidence="1">
    <name type="scientific">Macaca fascicularis</name>
    <name type="common">Crab-eating macaque</name>
    <name type="synonym">Cynomolgus monkey</name>
    <dbReference type="NCBI Taxonomy" id="9541"/>
    <lineage>
        <taxon>Eukaryota</taxon>
        <taxon>Metazoa</taxon>
        <taxon>Chordata</taxon>
        <taxon>Craniata</taxon>
        <taxon>Vertebrata</taxon>
        <taxon>Euteleostomi</taxon>
        <taxon>Mammalia</taxon>
        <taxon>Eutheria</taxon>
        <taxon>Euarchontoglires</taxon>
        <taxon>Primates</taxon>
        <taxon>Haplorrhini</taxon>
        <taxon>Catarrhini</taxon>
        <taxon>Cercopithecidae</taxon>
        <taxon>Cercopithecinae</taxon>
        <taxon>Macaca</taxon>
    </lineage>
</organism>
<protein>
    <submittedName>
        <fullName evidence="1">Testis cDNA clone: QtsA-12339, similar to human hypothetical protein LOC339803 (LOC339803)</fullName>
    </submittedName>
</protein>
<name>Q4R8J6_MACFA</name>
<dbReference type="EMBL" id="AB168456">
    <property type="protein sequence ID" value="BAE00576.1"/>
    <property type="molecule type" value="mRNA"/>
</dbReference>